<dbReference type="EMBL" id="CP002353">
    <property type="protein sequence ID" value="ADV61445.1"/>
    <property type="molecule type" value="Genomic_DNA"/>
</dbReference>
<dbReference type="HOGENOM" id="CLU_1400826_0_0_0"/>
<dbReference type="Proteomes" id="UP000008631">
    <property type="component" value="Chromosome"/>
</dbReference>
<evidence type="ECO:0000256" key="1">
    <source>
        <dbReference type="SAM" id="MobiDB-lite"/>
    </source>
</evidence>
<gene>
    <name evidence="2" type="ordered locus">Isop_0855</name>
</gene>
<dbReference type="RefSeq" id="WP_013563734.1">
    <property type="nucleotide sequence ID" value="NC_014962.1"/>
</dbReference>
<evidence type="ECO:0000313" key="3">
    <source>
        <dbReference type="Proteomes" id="UP000008631"/>
    </source>
</evidence>
<name>E8R2G0_ISOPI</name>
<proteinExistence type="predicted"/>
<evidence type="ECO:0000313" key="2">
    <source>
        <dbReference type="EMBL" id="ADV61445.1"/>
    </source>
</evidence>
<accession>E8R2G0</accession>
<feature type="region of interest" description="Disordered" evidence="1">
    <location>
        <begin position="162"/>
        <end position="194"/>
    </location>
</feature>
<reference key="1">
    <citation type="submission" date="2010-11" db="EMBL/GenBank/DDBJ databases">
        <title>The complete sequence of chromosome of Isophaera pallida ATCC 43644.</title>
        <authorList>
            <consortium name="US DOE Joint Genome Institute (JGI-PGF)"/>
            <person name="Lucas S."/>
            <person name="Copeland A."/>
            <person name="Lapidus A."/>
            <person name="Bruce D."/>
            <person name="Goodwin L."/>
            <person name="Pitluck S."/>
            <person name="Kyrpides N."/>
            <person name="Mavromatis K."/>
            <person name="Pagani I."/>
            <person name="Ivanova N."/>
            <person name="Saunders E."/>
            <person name="Brettin T."/>
            <person name="Detter J.C."/>
            <person name="Han C."/>
            <person name="Tapia R."/>
            <person name="Land M."/>
            <person name="Hauser L."/>
            <person name="Markowitz V."/>
            <person name="Cheng J.-F."/>
            <person name="Hugenholtz P."/>
            <person name="Woyke T."/>
            <person name="Wu D."/>
            <person name="Eisen J.A."/>
        </authorList>
    </citation>
    <scope>NUCLEOTIDE SEQUENCE</scope>
    <source>
        <strain>ATCC 43644</strain>
    </source>
</reference>
<reference evidence="2 3" key="2">
    <citation type="journal article" date="2011" name="Stand. Genomic Sci.">
        <title>Complete genome sequence of Isosphaera pallida type strain (IS1B).</title>
        <authorList>
            <consortium name="US DOE Joint Genome Institute (JGI-PGF)"/>
            <person name="Goker M."/>
            <person name="Cleland D."/>
            <person name="Saunders E."/>
            <person name="Lapidus A."/>
            <person name="Nolan M."/>
            <person name="Lucas S."/>
            <person name="Hammon N."/>
            <person name="Deshpande S."/>
            <person name="Cheng J.F."/>
            <person name="Tapia R."/>
            <person name="Han C."/>
            <person name="Goodwin L."/>
            <person name="Pitluck S."/>
            <person name="Liolios K."/>
            <person name="Pagani I."/>
            <person name="Ivanova N."/>
            <person name="Mavromatis K."/>
            <person name="Pati A."/>
            <person name="Chen A."/>
            <person name="Palaniappan K."/>
            <person name="Land M."/>
            <person name="Hauser L."/>
            <person name="Chang Y.J."/>
            <person name="Jeffries C.D."/>
            <person name="Detter J.C."/>
            <person name="Beck B."/>
            <person name="Woyke T."/>
            <person name="Bristow J."/>
            <person name="Eisen J.A."/>
            <person name="Markowitz V."/>
            <person name="Hugenholtz P."/>
            <person name="Kyrpides N.C."/>
            <person name="Klenk H.P."/>
        </authorList>
    </citation>
    <scope>NUCLEOTIDE SEQUENCE [LARGE SCALE GENOMIC DNA]</scope>
    <source>
        <strain evidence="3">ATCC 43644 / DSM 9630 / IS1B</strain>
    </source>
</reference>
<feature type="compositionally biased region" description="Basic and acidic residues" evidence="1">
    <location>
        <begin position="162"/>
        <end position="178"/>
    </location>
</feature>
<dbReference type="InParanoid" id="E8R2G0"/>
<keyword evidence="3" id="KW-1185">Reference proteome</keyword>
<dbReference type="AlphaFoldDB" id="E8R2G0"/>
<protein>
    <submittedName>
        <fullName evidence="2">Uncharacterized protein</fullName>
    </submittedName>
</protein>
<sequence>MTTTLDHELLIVALAVDLRFAEAEPMARAVGRWLAVGRGSLERWLAEQNVLSSARFRSLELTAALWIRDQGDPQAAAQRLRLDPHERAILARIHPAAARLLTTPTLAVPSPVERGQHHAKGPLLTLLAWSRSTTLAWLVTALVASTSAWRIQTLRHLLETTDGRSTPHVEPSQLDRLEPSPTLRTTPPTPGAQP</sequence>
<organism evidence="2 3">
    <name type="scientific">Isosphaera pallida (strain ATCC 43644 / DSM 9630 / IS1B)</name>
    <dbReference type="NCBI Taxonomy" id="575540"/>
    <lineage>
        <taxon>Bacteria</taxon>
        <taxon>Pseudomonadati</taxon>
        <taxon>Planctomycetota</taxon>
        <taxon>Planctomycetia</taxon>
        <taxon>Isosphaerales</taxon>
        <taxon>Isosphaeraceae</taxon>
        <taxon>Isosphaera</taxon>
    </lineage>
</organism>
<dbReference type="KEGG" id="ipa:Isop_0855"/>